<dbReference type="AlphaFoldDB" id="G3X9Z5"/>
<dbReference type="CTD" id="68348"/>
<keyword evidence="2" id="KW-0732">Signal</keyword>
<name>G3X9Z5_MOUSE</name>
<dbReference type="Proteomes" id="UP000000589">
    <property type="component" value="Chromosome 12"/>
</dbReference>
<dbReference type="InterPro" id="IPR000215">
    <property type="entry name" value="Serpin_fam"/>
</dbReference>
<dbReference type="UCSC" id="uc007owc.2">
    <property type="organism name" value="mouse"/>
</dbReference>
<feature type="domain" description="Serpin" evidence="3">
    <location>
        <begin position="53"/>
        <end position="409"/>
    </location>
</feature>
<dbReference type="MGI" id="MGI:1915598">
    <property type="gene designation" value="Serpina1f"/>
</dbReference>
<reference evidence="4 6" key="1">
    <citation type="journal article" date="2009" name="PLoS Biol.">
        <title>Lineage-specific biology revealed by a finished genome assembly of the mouse.</title>
        <authorList>
            <consortium name="Mouse Genome Sequencing Consortium"/>
            <person name="Church D.M."/>
            <person name="Goodstadt L."/>
            <person name="Hillier L.W."/>
            <person name="Zody M.C."/>
            <person name="Goldstein S."/>
            <person name="She X."/>
            <person name="Bult C.J."/>
            <person name="Agarwala R."/>
            <person name="Cherry J.L."/>
            <person name="DiCuccio M."/>
            <person name="Hlavina W."/>
            <person name="Kapustin Y."/>
            <person name="Meric P."/>
            <person name="Maglott D."/>
            <person name="Birtle Z."/>
            <person name="Marques A.C."/>
            <person name="Graves T."/>
            <person name="Zhou S."/>
            <person name="Teague B."/>
            <person name="Potamousis K."/>
            <person name="Churas C."/>
            <person name="Place M."/>
            <person name="Herschleb J."/>
            <person name="Runnheim R."/>
            <person name="Forrest D."/>
            <person name="Amos-Landgraf J."/>
            <person name="Schwartz D.C."/>
            <person name="Cheng Z."/>
            <person name="Lindblad-Toh K."/>
            <person name="Eichler E.E."/>
            <person name="Ponting C.P."/>
        </authorList>
    </citation>
    <scope>NUCLEOTIDE SEQUENCE [LARGE SCALE GENOMIC DNA]</scope>
    <source>
        <strain evidence="4 6">C57BL/6J</strain>
    </source>
</reference>
<dbReference type="DNASU" id="68348"/>
<dbReference type="BioGRID-ORCS" id="68348">
    <property type="hits" value="3 hits in 79 CRISPR screens"/>
</dbReference>
<dbReference type="InterPro" id="IPR036186">
    <property type="entry name" value="Serpin_sf"/>
</dbReference>
<dbReference type="MEROPS" id="I04.968"/>
<evidence type="ECO:0000256" key="2">
    <source>
        <dbReference type="SAM" id="SignalP"/>
    </source>
</evidence>
<dbReference type="Pfam" id="PF00079">
    <property type="entry name" value="Serpin"/>
    <property type="match status" value="1"/>
</dbReference>
<dbReference type="GeneTree" id="ENSGT00940000154493"/>
<dbReference type="GeneID" id="68348"/>
<dbReference type="Ensembl" id="ENSMUST00000118101.2">
    <property type="protein sequence ID" value="ENSMUSP00000113736.2"/>
    <property type="gene ID" value="ENSMUSG00000021081.13"/>
</dbReference>
<evidence type="ECO:0000259" key="3">
    <source>
        <dbReference type="SMART" id="SM00093"/>
    </source>
</evidence>
<dbReference type="Gene3D" id="3.30.497.10">
    <property type="entry name" value="Antithrombin, subunit I, domain 2"/>
    <property type="match status" value="1"/>
</dbReference>
<dbReference type="VEuPathDB" id="HostDB:ENSMUSG00000021081"/>
<dbReference type="OMA" id="TIEASWE"/>
<feature type="chain" id="PRO_5015091851" evidence="2">
    <location>
        <begin position="28"/>
        <end position="411"/>
    </location>
</feature>
<dbReference type="InterPro" id="IPR042178">
    <property type="entry name" value="Serpin_sf_1"/>
</dbReference>
<gene>
    <name evidence="4 5" type="primary">Serpina1f</name>
</gene>
<keyword evidence="6" id="KW-1185">Reference proteome</keyword>
<dbReference type="RefSeq" id="NP_080963.2">
    <property type="nucleotide sequence ID" value="NM_026687.2"/>
</dbReference>
<organism evidence="4 6">
    <name type="scientific">Mus musculus</name>
    <name type="common">Mouse</name>
    <dbReference type="NCBI Taxonomy" id="10090"/>
    <lineage>
        <taxon>Eukaryota</taxon>
        <taxon>Metazoa</taxon>
        <taxon>Chordata</taxon>
        <taxon>Craniata</taxon>
        <taxon>Vertebrata</taxon>
        <taxon>Euteleostomi</taxon>
        <taxon>Mammalia</taxon>
        <taxon>Eutheria</taxon>
        <taxon>Euarchontoglires</taxon>
        <taxon>Glires</taxon>
        <taxon>Rodentia</taxon>
        <taxon>Myomorpha</taxon>
        <taxon>Muroidea</taxon>
        <taxon>Muridae</taxon>
        <taxon>Murinae</taxon>
        <taxon>Mus</taxon>
        <taxon>Mus</taxon>
    </lineage>
</organism>
<proteinExistence type="evidence at protein level"/>
<dbReference type="Bgee" id="ENSMUSG00000021081">
    <property type="expression patterns" value="Expressed in right kidney and 21 other cell types or tissues"/>
</dbReference>
<reference evidence="4" key="3">
    <citation type="submission" date="2025-05" db="UniProtKB">
        <authorList>
            <consortium name="Ensembl"/>
        </authorList>
    </citation>
    <scope>IDENTIFICATION</scope>
    <source>
        <strain evidence="4">C57BL/6J</strain>
    </source>
</reference>
<dbReference type="ProteomicsDB" id="332749"/>
<dbReference type="Gene3D" id="2.30.39.10">
    <property type="entry name" value="Alpha-1-antitrypsin, domain 1"/>
    <property type="match status" value="1"/>
</dbReference>
<dbReference type="InterPro" id="IPR023795">
    <property type="entry name" value="Serpin_CS"/>
</dbReference>
<accession>G3X9Z5</accession>
<dbReference type="SUPFAM" id="SSF56574">
    <property type="entry name" value="Serpins"/>
    <property type="match status" value="1"/>
</dbReference>
<evidence type="ECO:0000313" key="5">
    <source>
        <dbReference type="MGI" id="MGI:1915598"/>
    </source>
</evidence>
<dbReference type="AGR" id="MGI:1915598"/>
<dbReference type="CDD" id="cd19550">
    <property type="entry name" value="serpinA2_PIL"/>
    <property type="match status" value="1"/>
</dbReference>
<dbReference type="GO" id="GO:0004867">
    <property type="term" value="F:serine-type endopeptidase inhibitor activity"/>
    <property type="evidence" value="ECO:0007669"/>
    <property type="project" value="InterPro"/>
</dbReference>
<dbReference type="OrthoDB" id="9613715at2759"/>
<dbReference type="ExpressionAtlas" id="G3X9Z5">
    <property type="expression patterns" value="baseline and differential"/>
</dbReference>
<dbReference type="SMART" id="SM00093">
    <property type="entry name" value="SERPIN"/>
    <property type="match status" value="1"/>
</dbReference>
<dbReference type="InterPro" id="IPR042185">
    <property type="entry name" value="Serpin_sf_2"/>
</dbReference>
<dbReference type="FunFam" id="3.30.497.10:FF:000001">
    <property type="entry name" value="Serine protease inhibitor"/>
    <property type="match status" value="1"/>
</dbReference>
<dbReference type="SMR" id="G3X9Z5"/>
<evidence type="ECO:0000256" key="1">
    <source>
        <dbReference type="RuleBase" id="RU000411"/>
    </source>
</evidence>
<dbReference type="GO" id="GO:0005615">
    <property type="term" value="C:extracellular space"/>
    <property type="evidence" value="ECO:0007669"/>
    <property type="project" value="InterPro"/>
</dbReference>
<dbReference type="PROSITE" id="PS00284">
    <property type="entry name" value="SERPIN"/>
    <property type="match status" value="1"/>
</dbReference>
<evidence type="ECO:0000313" key="4">
    <source>
        <dbReference type="Ensembl" id="ENSMUSP00000113736.2"/>
    </source>
</evidence>
<evidence type="ECO:0000313" key="6">
    <source>
        <dbReference type="Proteomes" id="UP000000589"/>
    </source>
</evidence>
<dbReference type="InterPro" id="IPR023796">
    <property type="entry name" value="Serpin_dom"/>
</dbReference>
<protein>
    <submittedName>
        <fullName evidence="4">Serine (or cysteine) peptidase inhibitor, clade A, member 1F</fullName>
    </submittedName>
</protein>
<feature type="signal peptide" evidence="2">
    <location>
        <begin position="1"/>
        <end position="27"/>
    </location>
</feature>
<dbReference type="PANTHER" id="PTHR11461">
    <property type="entry name" value="SERINE PROTEASE INHIBITOR, SERPIN"/>
    <property type="match status" value="1"/>
</dbReference>
<comment type="similarity">
    <text evidence="1">Belongs to the serpin family.</text>
</comment>
<dbReference type="Ensembl" id="ENSMUST00000021490.12">
    <property type="protein sequence ID" value="ENSMUSP00000021490.6"/>
    <property type="gene ID" value="ENSMUSG00000021081.13"/>
</dbReference>
<dbReference type="PANTHER" id="PTHR11461:SF32">
    <property type="entry name" value="ALPHA-1-ANTITRYPSIN 1-6"/>
    <property type="match status" value="1"/>
</dbReference>
<keyword evidence="7" id="KW-1267">Proteomics identification</keyword>
<sequence length="411" mass="46464">MTTPFSSHGLLLLVGLCCLLLITKTKHEKLYEDPSIDPFQCRKVALTICNVSITLFKKMAQLSGNGNILFSPIRVIAAISMLSLGSNGNLSKHILETLRFNKTGLPEAEIHKCFWYLLHSIHQTEEPSSLQTGSSVFIHQDLTSVDKFVKGVKDLYHSDMISINFTDSSQAKTQINNYVMEKSQKEIVNIVKNLESDTFLAVVNYIIWNAKLDSNFGCRSVKVKDYHLGYGMTIKVPMIHNMAMHYLFRVEDLSSTVLMLTLLTGNFATYFIIPDPGKMQKVEQSLTYPHFRRMRRQLLTRLVDLEIPELSLSETHDLESMMSLLGITYVFNSGTNSSDMNDTLQKSFKVVSKAVLTIDEKGSKPSTNSCFKKLGSTDMGRMQLNRPFLIFIQDHTNDVPLFLGRVVNPQN</sequence>
<evidence type="ECO:0007829" key="7">
    <source>
        <dbReference type="ProteomicsDB" id="G3X9Z5"/>
    </source>
</evidence>
<reference evidence="4" key="2">
    <citation type="journal article" date="2011" name="PLoS Biol.">
        <title>Modernizing reference genome assemblies.</title>
        <authorList>
            <person name="Church D.M."/>
            <person name="Schneider V.A."/>
            <person name="Graves T."/>
            <person name="Auger K."/>
            <person name="Cunningham F."/>
            <person name="Bouk N."/>
            <person name="Chen H.C."/>
            <person name="Agarwala R."/>
            <person name="McLaren W.M."/>
            <person name="Ritchie G.R."/>
            <person name="Albracht D."/>
            <person name="Kremitzki M."/>
            <person name="Rock S."/>
            <person name="Kotkiewicz H."/>
            <person name="Kremitzki C."/>
            <person name="Wollam A."/>
            <person name="Trani L."/>
            <person name="Fulton L."/>
            <person name="Fulton R."/>
            <person name="Matthews L."/>
            <person name="Whitehead S."/>
            <person name="Chow W."/>
            <person name="Torrance J."/>
            <person name="Dunn M."/>
            <person name="Harden G."/>
            <person name="Threadgold G."/>
            <person name="Wood J."/>
            <person name="Collins J."/>
            <person name="Heath P."/>
            <person name="Griffiths G."/>
            <person name="Pelan S."/>
            <person name="Grafham D."/>
            <person name="Eichler E.E."/>
            <person name="Weinstock G."/>
            <person name="Mardis E.R."/>
            <person name="Wilson R.K."/>
            <person name="Howe K."/>
            <person name="Flicek P."/>
            <person name="Hubbard T."/>
        </authorList>
    </citation>
    <scope>NUCLEOTIDE SEQUENCE [LARGE SCALE GENOMIC DNA]</scope>
    <source>
        <strain evidence="4">C57BL/6J</strain>
    </source>
</reference>
<dbReference type="KEGG" id="mmu:68348"/>